<organism evidence="10 11">
    <name type="scientific">Zophobas morio</name>
    <dbReference type="NCBI Taxonomy" id="2755281"/>
    <lineage>
        <taxon>Eukaryota</taxon>
        <taxon>Metazoa</taxon>
        <taxon>Ecdysozoa</taxon>
        <taxon>Arthropoda</taxon>
        <taxon>Hexapoda</taxon>
        <taxon>Insecta</taxon>
        <taxon>Pterygota</taxon>
        <taxon>Neoptera</taxon>
        <taxon>Endopterygota</taxon>
        <taxon>Coleoptera</taxon>
        <taxon>Polyphaga</taxon>
        <taxon>Cucujiformia</taxon>
        <taxon>Tenebrionidae</taxon>
        <taxon>Zophobas</taxon>
    </lineage>
</organism>
<gene>
    <name evidence="10" type="ORF">Zmor_007459</name>
</gene>
<feature type="chain" id="PRO_5041339487" description="Ionotropic receptor" evidence="9">
    <location>
        <begin position="18"/>
        <end position="577"/>
    </location>
</feature>
<accession>A0AA38ITP0</accession>
<keyword evidence="5 8" id="KW-0472">Membrane</keyword>
<dbReference type="Proteomes" id="UP001168821">
    <property type="component" value="Unassembled WGS sequence"/>
</dbReference>
<name>A0AA38ITP0_9CUCU</name>
<proteinExistence type="predicted"/>
<feature type="signal peptide" evidence="9">
    <location>
        <begin position="1"/>
        <end position="17"/>
    </location>
</feature>
<evidence type="ECO:0000256" key="4">
    <source>
        <dbReference type="ARBA" id="ARBA00022989"/>
    </source>
</evidence>
<feature type="transmembrane region" description="Helical" evidence="8">
    <location>
        <begin position="348"/>
        <end position="364"/>
    </location>
</feature>
<dbReference type="PANTHER" id="PTHR42643">
    <property type="entry name" value="IONOTROPIC RECEPTOR 20A-RELATED"/>
    <property type="match status" value="1"/>
</dbReference>
<keyword evidence="7" id="KW-0325">Glycoprotein</keyword>
<dbReference type="PANTHER" id="PTHR42643:SF35">
    <property type="entry name" value="IONOTROPIC RECEPTOR 68A, ISOFORM A"/>
    <property type="match status" value="1"/>
</dbReference>
<evidence type="ECO:0000256" key="6">
    <source>
        <dbReference type="ARBA" id="ARBA00023170"/>
    </source>
</evidence>
<keyword evidence="11" id="KW-1185">Reference proteome</keyword>
<keyword evidence="6" id="KW-0675">Receptor</keyword>
<dbReference type="Gene3D" id="3.40.190.10">
    <property type="entry name" value="Periplasmic binding protein-like II"/>
    <property type="match status" value="1"/>
</dbReference>
<feature type="transmembrane region" description="Helical" evidence="8">
    <location>
        <begin position="376"/>
        <end position="398"/>
    </location>
</feature>
<evidence type="ECO:0000256" key="5">
    <source>
        <dbReference type="ARBA" id="ARBA00023136"/>
    </source>
</evidence>
<evidence type="ECO:0000313" key="11">
    <source>
        <dbReference type="Proteomes" id="UP001168821"/>
    </source>
</evidence>
<protein>
    <recommendedName>
        <fullName evidence="12">Ionotropic receptor</fullName>
    </recommendedName>
</protein>
<evidence type="ECO:0000313" key="10">
    <source>
        <dbReference type="EMBL" id="KAJ3663152.1"/>
    </source>
</evidence>
<dbReference type="EMBL" id="JALNTZ010000002">
    <property type="protein sequence ID" value="KAJ3663152.1"/>
    <property type="molecule type" value="Genomic_DNA"/>
</dbReference>
<feature type="transmembrane region" description="Helical" evidence="8">
    <location>
        <begin position="311"/>
        <end position="336"/>
    </location>
</feature>
<dbReference type="GO" id="GO:0005886">
    <property type="term" value="C:plasma membrane"/>
    <property type="evidence" value="ECO:0007669"/>
    <property type="project" value="UniProtKB-SubCell"/>
</dbReference>
<sequence length="577" mass="67798">MLIKNVYLVILITSTLTECSIQLPSIDFAEQQLQSYFIEYKRYSQEGHNFCLYLNANKNKTKDISNWFIKYNSPCPSLILSEEGTEIQNFPRNDATFIFLQDIEDVENSIKLLHKYPFWNPRSENHFILCTRVNNTEFLPRWFSFIWKKHLIQFVFVLVDEDVGIFIYNPFAENEIVNLRYNPNYYDVSFLNKLTNLFGYRLRVALYEYDPLLIKVNGTWHGKDYRMMNLIVKAMNATVDIIETVNTTHPYIESFMSLVNDKADFCFNSIFIVSTVWLKVVDYTYPHAYNKLVILMPVSSEDTTKTHRHNLISIFACLVWILIIVLVIITAAVLTFAKKATWNSFSESLIYSLGCLIGYSFYGFKSQRHSIQFQLITFILGAIILRTIFTSFLVGTFLSPSTSHRITRIEELRKTTIDIYISRELALAVPSEFSINDKLIVVSMEERTQKLYDMDTRFGYVVTQKIANRFLSWVKEHVISMPFYIIEEPLMQGFDIYIFQKHSPFVAEINLFLLREHEYQLADQNDRHHHVFRTNYTESGRHVVLAMHHLYSVFYMLTGGLSLSFFVFVIEMLNNHD</sequence>
<keyword evidence="9" id="KW-0732">Signal</keyword>
<evidence type="ECO:0000256" key="9">
    <source>
        <dbReference type="SAM" id="SignalP"/>
    </source>
</evidence>
<dbReference type="InterPro" id="IPR052192">
    <property type="entry name" value="Insect_Ionotropic_Sensory_Rcpt"/>
</dbReference>
<reference evidence="10" key="1">
    <citation type="journal article" date="2023" name="G3 (Bethesda)">
        <title>Whole genome assemblies of Zophobas morio and Tenebrio molitor.</title>
        <authorList>
            <person name="Kaur S."/>
            <person name="Stinson S.A."/>
            <person name="diCenzo G.C."/>
        </authorList>
    </citation>
    <scope>NUCLEOTIDE SEQUENCE</scope>
    <source>
        <strain evidence="10">QUZm001</strain>
    </source>
</reference>
<evidence type="ECO:0000256" key="7">
    <source>
        <dbReference type="ARBA" id="ARBA00023180"/>
    </source>
</evidence>
<comment type="subcellular location">
    <subcellularLocation>
        <location evidence="1">Cell membrane</location>
        <topology evidence="1">Multi-pass membrane protein</topology>
    </subcellularLocation>
</comment>
<keyword evidence="4 8" id="KW-1133">Transmembrane helix</keyword>
<comment type="caution">
    <text evidence="10">The sequence shown here is derived from an EMBL/GenBank/DDBJ whole genome shotgun (WGS) entry which is preliminary data.</text>
</comment>
<keyword evidence="2" id="KW-1003">Cell membrane</keyword>
<dbReference type="SUPFAM" id="SSF53850">
    <property type="entry name" value="Periplasmic binding protein-like II"/>
    <property type="match status" value="1"/>
</dbReference>
<dbReference type="AlphaFoldDB" id="A0AA38ITP0"/>
<keyword evidence="3 8" id="KW-0812">Transmembrane</keyword>
<evidence type="ECO:0000256" key="2">
    <source>
        <dbReference type="ARBA" id="ARBA00022475"/>
    </source>
</evidence>
<evidence type="ECO:0000256" key="3">
    <source>
        <dbReference type="ARBA" id="ARBA00022692"/>
    </source>
</evidence>
<evidence type="ECO:0008006" key="12">
    <source>
        <dbReference type="Google" id="ProtNLM"/>
    </source>
</evidence>
<feature type="transmembrane region" description="Helical" evidence="8">
    <location>
        <begin position="550"/>
        <end position="570"/>
    </location>
</feature>
<evidence type="ECO:0000256" key="8">
    <source>
        <dbReference type="SAM" id="Phobius"/>
    </source>
</evidence>
<evidence type="ECO:0000256" key="1">
    <source>
        <dbReference type="ARBA" id="ARBA00004651"/>
    </source>
</evidence>